<dbReference type="NCBIfam" id="TIGR01528">
    <property type="entry name" value="NMN_trans_PnuC"/>
    <property type="match status" value="1"/>
</dbReference>
<evidence type="ECO:0000256" key="2">
    <source>
        <dbReference type="ARBA" id="ARBA00004651"/>
    </source>
</evidence>
<name>A0A5C6S0X1_9BACT</name>
<organism evidence="11 12">
    <name type="scientific">Phaeodactylibacter luteus</name>
    <dbReference type="NCBI Taxonomy" id="1564516"/>
    <lineage>
        <taxon>Bacteria</taxon>
        <taxon>Pseudomonadati</taxon>
        <taxon>Bacteroidota</taxon>
        <taxon>Saprospiria</taxon>
        <taxon>Saprospirales</taxon>
        <taxon>Haliscomenobacteraceae</taxon>
        <taxon>Phaeodactylibacter</taxon>
    </lineage>
</organism>
<comment type="similarity">
    <text evidence="3">Belongs to the nicotinamide ribonucleoside (NR) uptake permease (TC 4.B.1) family.</text>
</comment>
<evidence type="ECO:0000256" key="7">
    <source>
        <dbReference type="ARBA" id="ARBA00022692"/>
    </source>
</evidence>
<sequence length="204" mass="23057">MESFVDKIAMEAGSLSWVDWAASITAIVYVVLAARSNIWCWFWGIISCSLWAYASFVFYGLYLDALLQVFYVGMGFWGIYTWRSAGAQEGIVPVSRLGWQQHAWYLLGGGLATLAFGYFFGAYTPAAATYWDAGTTTFSVLATFMLARRRLDNWAYWVAIDAVYAGLYFSRGAYLFALLMAAYTLIAGKAWASWKKEWQNAQFY</sequence>
<keyword evidence="6" id="KW-1003">Cell membrane</keyword>
<dbReference type="Proteomes" id="UP000321580">
    <property type="component" value="Unassembled WGS sequence"/>
</dbReference>
<feature type="transmembrane region" description="Helical" evidence="10">
    <location>
        <begin position="12"/>
        <end position="32"/>
    </location>
</feature>
<feature type="transmembrane region" description="Helical" evidence="10">
    <location>
        <begin position="176"/>
        <end position="194"/>
    </location>
</feature>
<dbReference type="InterPro" id="IPR006419">
    <property type="entry name" value="NMN_transpt_PnuC"/>
</dbReference>
<evidence type="ECO:0000256" key="9">
    <source>
        <dbReference type="ARBA" id="ARBA00023136"/>
    </source>
</evidence>
<comment type="function">
    <text evidence="1">Required for nicotinamide riboside transport across the inner membrane.</text>
</comment>
<evidence type="ECO:0000256" key="1">
    <source>
        <dbReference type="ARBA" id="ARBA00002672"/>
    </source>
</evidence>
<evidence type="ECO:0000256" key="8">
    <source>
        <dbReference type="ARBA" id="ARBA00022989"/>
    </source>
</evidence>
<evidence type="ECO:0000256" key="6">
    <source>
        <dbReference type="ARBA" id="ARBA00022475"/>
    </source>
</evidence>
<dbReference type="EMBL" id="VOOR01000006">
    <property type="protein sequence ID" value="TXB67649.1"/>
    <property type="molecule type" value="Genomic_DNA"/>
</dbReference>
<evidence type="ECO:0000256" key="5">
    <source>
        <dbReference type="ARBA" id="ARBA00022448"/>
    </source>
</evidence>
<proteinExistence type="inferred from homology"/>
<evidence type="ECO:0000256" key="4">
    <source>
        <dbReference type="ARBA" id="ARBA00017522"/>
    </source>
</evidence>
<keyword evidence="9 10" id="KW-0472">Membrane</keyword>
<comment type="subcellular location">
    <subcellularLocation>
        <location evidence="2">Cell membrane</location>
        <topology evidence="2">Multi-pass membrane protein</topology>
    </subcellularLocation>
</comment>
<keyword evidence="5" id="KW-0813">Transport</keyword>
<feature type="transmembrane region" description="Helical" evidence="10">
    <location>
        <begin position="103"/>
        <end position="123"/>
    </location>
</feature>
<keyword evidence="8 10" id="KW-1133">Transmembrane helix</keyword>
<dbReference type="Pfam" id="PF04973">
    <property type="entry name" value="NMN_transporter"/>
    <property type="match status" value="1"/>
</dbReference>
<keyword evidence="12" id="KW-1185">Reference proteome</keyword>
<dbReference type="PANTHER" id="PTHR36122">
    <property type="entry name" value="NICOTINAMIDE RIBOSIDE TRANSPORTER PNUC"/>
    <property type="match status" value="1"/>
</dbReference>
<reference evidence="11 12" key="1">
    <citation type="submission" date="2019-08" db="EMBL/GenBank/DDBJ databases">
        <title>Genome of Phaeodactylibacter luteus.</title>
        <authorList>
            <person name="Bowman J.P."/>
        </authorList>
    </citation>
    <scope>NUCLEOTIDE SEQUENCE [LARGE SCALE GENOMIC DNA]</scope>
    <source>
        <strain evidence="11 12">KCTC 42180</strain>
    </source>
</reference>
<keyword evidence="7 10" id="KW-0812">Transmembrane</keyword>
<accession>A0A5C6S0X1</accession>
<dbReference type="PANTHER" id="PTHR36122:SF2">
    <property type="entry name" value="NICOTINAMIDE RIBOSIDE TRANSPORTER PNUC"/>
    <property type="match status" value="1"/>
</dbReference>
<evidence type="ECO:0000256" key="3">
    <source>
        <dbReference type="ARBA" id="ARBA00006669"/>
    </source>
</evidence>
<feature type="transmembrane region" description="Helical" evidence="10">
    <location>
        <begin position="39"/>
        <end position="59"/>
    </location>
</feature>
<comment type="caution">
    <text evidence="11">The sequence shown here is derived from an EMBL/GenBank/DDBJ whole genome shotgun (WGS) entry which is preliminary data.</text>
</comment>
<evidence type="ECO:0000313" key="12">
    <source>
        <dbReference type="Proteomes" id="UP000321580"/>
    </source>
</evidence>
<gene>
    <name evidence="11" type="ORF">FRY97_04470</name>
</gene>
<dbReference type="GO" id="GO:0005886">
    <property type="term" value="C:plasma membrane"/>
    <property type="evidence" value="ECO:0007669"/>
    <property type="project" value="UniProtKB-SubCell"/>
</dbReference>
<evidence type="ECO:0000256" key="10">
    <source>
        <dbReference type="SAM" id="Phobius"/>
    </source>
</evidence>
<feature type="transmembrane region" description="Helical" evidence="10">
    <location>
        <begin position="65"/>
        <end position="82"/>
    </location>
</feature>
<evidence type="ECO:0000313" key="11">
    <source>
        <dbReference type="EMBL" id="TXB67649.1"/>
    </source>
</evidence>
<dbReference type="GO" id="GO:0034257">
    <property type="term" value="F:nicotinamide riboside transmembrane transporter activity"/>
    <property type="evidence" value="ECO:0007669"/>
    <property type="project" value="InterPro"/>
</dbReference>
<protein>
    <recommendedName>
        <fullName evidence="4">Nicotinamide riboside transporter PnuC</fullName>
    </recommendedName>
</protein>
<dbReference type="OrthoDB" id="9791248at2"/>
<dbReference type="RefSeq" id="WP_147166230.1">
    <property type="nucleotide sequence ID" value="NZ_VOOR01000006.1"/>
</dbReference>
<dbReference type="AlphaFoldDB" id="A0A5C6S0X1"/>